<protein>
    <recommendedName>
        <fullName evidence="1">TIR domain-containing protein</fullName>
    </recommendedName>
</protein>
<proteinExistence type="predicted"/>
<evidence type="ECO:0000313" key="2">
    <source>
        <dbReference type="EMBL" id="CAA6830278.1"/>
    </source>
</evidence>
<dbReference type="InterPro" id="IPR035897">
    <property type="entry name" value="Toll_tir_struct_dom_sf"/>
</dbReference>
<dbReference type="Gene3D" id="3.40.50.10140">
    <property type="entry name" value="Toll/interleukin-1 receptor homology (TIR) domain"/>
    <property type="match status" value="1"/>
</dbReference>
<dbReference type="SUPFAM" id="SSF52200">
    <property type="entry name" value="Toll/Interleukin receptor TIR domain"/>
    <property type="match status" value="1"/>
</dbReference>
<dbReference type="AlphaFoldDB" id="A0A6S6UEH1"/>
<dbReference type="InterPro" id="IPR000157">
    <property type="entry name" value="TIR_dom"/>
</dbReference>
<organism evidence="2">
    <name type="scientific">uncultured Thiotrichaceae bacterium</name>
    <dbReference type="NCBI Taxonomy" id="298394"/>
    <lineage>
        <taxon>Bacteria</taxon>
        <taxon>Pseudomonadati</taxon>
        <taxon>Pseudomonadota</taxon>
        <taxon>Gammaproteobacteria</taxon>
        <taxon>Thiotrichales</taxon>
        <taxon>Thiotrichaceae</taxon>
        <taxon>environmental samples</taxon>
    </lineage>
</organism>
<dbReference type="EMBL" id="CACVAT010000571">
    <property type="protein sequence ID" value="CAA6830278.1"/>
    <property type="molecule type" value="Genomic_DNA"/>
</dbReference>
<feature type="domain" description="TIR" evidence="1">
    <location>
        <begin position="4"/>
        <end position="116"/>
    </location>
</feature>
<reference evidence="2" key="1">
    <citation type="submission" date="2020-01" db="EMBL/GenBank/DDBJ databases">
        <authorList>
            <person name="Meier V. D."/>
            <person name="Meier V D."/>
        </authorList>
    </citation>
    <scope>NUCLEOTIDE SEQUENCE</scope>
    <source>
        <strain evidence="2">HLG_WM_MAG_09</strain>
    </source>
</reference>
<sequence length="116" mass="13487">MVIKNMNIFISYSRKNLKEMEAIVSDVEALGHHVWFDRELSGGQNWWERILDNIRTTDLVIFILSKDSLNSTACQYEYKYAGSLKKPIIPLQINKLGLTHCRVVNNLIILSLHKNR</sequence>
<accession>A0A6S6UEH1</accession>
<dbReference type="Pfam" id="PF13676">
    <property type="entry name" value="TIR_2"/>
    <property type="match status" value="1"/>
</dbReference>
<dbReference type="GO" id="GO:0007165">
    <property type="term" value="P:signal transduction"/>
    <property type="evidence" value="ECO:0007669"/>
    <property type="project" value="InterPro"/>
</dbReference>
<gene>
    <name evidence="2" type="ORF">HELGO_WM24414</name>
</gene>
<dbReference type="PANTHER" id="PTHR47508:SF1">
    <property type="entry name" value="NON-SPECIFIC SERINE_THREONINE PROTEIN KINASE"/>
    <property type="match status" value="1"/>
</dbReference>
<name>A0A6S6UEH1_9GAMM</name>
<dbReference type="PROSITE" id="PS50104">
    <property type="entry name" value="TIR"/>
    <property type="match status" value="1"/>
</dbReference>
<evidence type="ECO:0000259" key="1">
    <source>
        <dbReference type="PROSITE" id="PS50104"/>
    </source>
</evidence>
<dbReference type="PANTHER" id="PTHR47508">
    <property type="entry name" value="SAM DOMAIN-CONTAINING PROTEIN-RELATED"/>
    <property type="match status" value="1"/>
</dbReference>